<evidence type="ECO:0000313" key="1">
    <source>
        <dbReference type="EMBL" id="GAA4394027.1"/>
    </source>
</evidence>
<evidence type="ECO:0000313" key="2">
    <source>
        <dbReference type="Proteomes" id="UP001500454"/>
    </source>
</evidence>
<dbReference type="EMBL" id="BAABHA010000016">
    <property type="protein sequence ID" value="GAA4394027.1"/>
    <property type="molecule type" value="Genomic_DNA"/>
</dbReference>
<accession>A0ABP8JQA1</accession>
<comment type="caution">
    <text evidence="1">The sequence shown here is derived from an EMBL/GenBank/DDBJ whole genome shotgun (WGS) entry which is preliminary data.</text>
</comment>
<organism evidence="1 2">
    <name type="scientific">Hymenobacter koreensis</name>
    <dbReference type="NCBI Taxonomy" id="1084523"/>
    <lineage>
        <taxon>Bacteria</taxon>
        <taxon>Pseudomonadati</taxon>
        <taxon>Bacteroidota</taxon>
        <taxon>Cytophagia</taxon>
        <taxon>Cytophagales</taxon>
        <taxon>Hymenobacteraceae</taxon>
        <taxon>Hymenobacter</taxon>
    </lineage>
</organism>
<evidence type="ECO:0008006" key="3">
    <source>
        <dbReference type="Google" id="ProtNLM"/>
    </source>
</evidence>
<dbReference type="Proteomes" id="UP001500454">
    <property type="component" value="Unassembled WGS sequence"/>
</dbReference>
<keyword evidence="2" id="KW-1185">Reference proteome</keyword>
<reference evidence="2" key="1">
    <citation type="journal article" date="2019" name="Int. J. Syst. Evol. Microbiol.">
        <title>The Global Catalogue of Microorganisms (GCM) 10K type strain sequencing project: providing services to taxonomists for standard genome sequencing and annotation.</title>
        <authorList>
            <consortium name="The Broad Institute Genomics Platform"/>
            <consortium name="The Broad Institute Genome Sequencing Center for Infectious Disease"/>
            <person name="Wu L."/>
            <person name="Ma J."/>
        </authorList>
    </citation>
    <scope>NUCLEOTIDE SEQUENCE [LARGE SCALE GENOMIC DNA]</scope>
    <source>
        <strain evidence="2">JCM 17924</strain>
    </source>
</reference>
<sequence>MLQKYFGFGVTQQQVLTAFEKLGYAIFAKKGGWNAHKKDWIPSAKGEITRAGDTYEEYSAGFLYVDVEAGSIAQLWLATTTLPADTSPDKAHQRELLIERIHTFKQVISGT</sequence>
<gene>
    <name evidence="1" type="ORF">GCM10023186_46120</name>
</gene>
<protein>
    <recommendedName>
        <fullName evidence="3">DUF4304 domain-containing protein</fullName>
    </recommendedName>
</protein>
<name>A0ABP8JQA1_9BACT</name>
<proteinExistence type="predicted"/>